<evidence type="ECO:0000256" key="1">
    <source>
        <dbReference type="SAM" id="SignalP"/>
    </source>
</evidence>
<dbReference type="RefSeq" id="WP_093026556.1">
    <property type="nucleotide sequence ID" value="NZ_FPBK01000023.1"/>
</dbReference>
<accession>A0A1I7IW29</accession>
<protein>
    <submittedName>
        <fullName evidence="2">Uncharacterized protein</fullName>
    </submittedName>
</protein>
<keyword evidence="1" id="KW-0732">Signal</keyword>
<reference evidence="2 3" key="1">
    <citation type="submission" date="2016-10" db="EMBL/GenBank/DDBJ databases">
        <authorList>
            <person name="de Groot N.N."/>
        </authorList>
    </citation>
    <scope>NUCLEOTIDE SEQUENCE [LARGE SCALE GENOMIC DNA]</scope>
    <source>
        <strain evidence="2 3">CGMCC 1.12333</strain>
    </source>
</reference>
<dbReference type="AlphaFoldDB" id="A0A1I7IW29"/>
<proteinExistence type="predicted"/>
<feature type="chain" id="PRO_5011539267" evidence="1">
    <location>
        <begin position="19"/>
        <end position="338"/>
    </location>
</feature>
<evidence type="ECO:0000313" key="2">
    <source>
        <dbReference type="EMBL" id="SFU77092.1"/>
    </source>
</evidence>
<feature type="signal peptide" evidence="1">
    <location>
        <begin position="1"/>
        <end position="18"/>
    </location>
</feature>
<sequence length="338" mass="36828">MKTLLKILILFVSLVSFGQTREQQKDVIEINGELFQWIKRSSTAATVNTPQVGDYVVNGYVNDSLVTKAIFNGGNYQDFSNYTVVKDSAVVDFTELDPVFTASEAATITATNKTNWTAGYDNTVTNVAVTGDETKTITLTQQDGGTLTANFTDNAGTGSIDETNLVHKSGAETITGFKAFDTIPQYSNTGDSTPDAGYFAINYTGLGYTFENADTHNLRLDFKSFTGDHYAEFQDKNYVVAGLDDVDDAKKNYEGIADFNPAEDTIDSDIQLIRVTATGAITMPTPAGSTYRVIHIVCTVTGVTITTFVDKDNNNVTALTQGESYTLWSNGTNWYQIN</sequence>
<dbReference type="Proteomes" id="UP000199138">
    <property type="component" value="Unassembled WGS sequence"/>
</dbReference>
<dbReference type="STRING" id="1224947.SAMN05216480_12315"/>
<name>A0A1I7IW29_9FLAO</name>
<evidence type="ECO:0000313" key="3">
    <source>
        <dbReference type="Proteomes" id="UP000199138"/>
    </source>
</evidence>
<gene>
    <name evidence="2" type="ORF">SAMN05216480_12315</name>
</gene>
<dbReference type="OrthoDB" id="1377500at2"/>
<dbReference type="EMBL" id="FPBK01000023">
    <property type="protein sequence ID" value="SFU77092.1"/>
    <property type="molecule type" value="Genomic_DNA"/>
</dbReference>
<keyword evidence="3" id="KW-1185">Reference proteome</keyword>
<organism evidence="2 3">
    <name type="scientific">Pustulibacterium marinum</name>
    <dbReference type="NCBI Taxonomy" id="1224947"/>
    <lineage>
        <taxon>Bacteria</taxon>
        <taxon>Pseudomonadati</taxon>
        <taxon>Bacteroidota</taxon>
        <taxon>Flavobacteriia</taxon>
        <taxon>Flavobacteriales</taxon>
        <taxon>Flavobacteriaceae</taxon>
        <taxon>Pustulibacterium</taxon>
    </lineage>
</organism>